<proteinExistence type="predicted"/>
<dbReference type="Proteomes" id="UP000585836">
    <property type="component" value="Unassembled WGS sequence"/>
</dbReference>
<sequence length="160" mass="14201">MLHAVRVLRADAAVRRTSPSRVSLLLGTEPVWAAAVGIAVGGDRPGVPGLLGAVLVLAGTAWGRTTADRERGTTGAGADAGAVAGSRAGGGAVAGSGAGGGAVAGSGAGGGAVAGSGADGGAVAGSGADAGTYAGTGTDGETDAGAGAGGGVAAAPVRGS</sequence>
<evidence type="ECO:0000256" key="1">
    <source>
        <dbReference type="SAM" id="MobiDB-lite"/>
    </source>
</evidence>
<evidence type="ECO:0000313" key="2">
    <source>
        <dbReference type="EMBL" id="MBB5928077.1"/>
    </source>
</evidence>
<accession>A0A7W9PVL9</accession>
<evidence type="ECO:0000313" key="3">
    <source>
        <dbReference type="Proteomes" id="UP000585836"/>
    </source>
</evidence>
<dbReference type="InterPro" id="IPR037185">
    <property type="entry name" value="EmrE-like"/>
</dbReference>
<protein>
    <recommendedName>
        <fullName evidence="4">EamA domain-containing protein</fullName>
    </recommendedName>
</protein>
<name>A0A7W9PVL9_9ACTN</name>
<dbReference type="AlphaFoldDB" id="A0A7W9PVL9"/>
<dbReference type="EMBL" id="JACHJK010000005">
    <property type="protein sequence ID" value="MBB5928077.1"/>
    <property type="molecule type" value="Genomic_DNA"/>
</dbReference>
<organism evidence="2 3">
    <name type="scientific">Streptomyces echinatus</name>
    <dbReference type="NCBI Taxonomy" id="67293"/>
    <lineage>
        <taxon>Bacteria</taxon>
        <taxon>Bacillati</taxon>
        <taxon>Actinomycetota</taxon>
        <taxon>Actinomycetes</taxon>
        <taxon>Kitasatosporales</taxon>
        <taxon>Streptomycetaceae</taxon>
        <taxon>Streptomyces</taxon>
    </lineage>
</organism>
<reference evidence="2 3" key="1">
    <citation type="submission" date="2020-08" db="EMBL/GenBank/DDBJ databases">
        <title>Genomic Encyclopedia of Type Strains, Phase III (KMG-III): the genomes of soil and plant-associated and newly described type strains.</title>
        <authorList>
            <person name="Whitman W."/>
        </authorList>
    </citation>
    <scope>NUCLEOTIDE SEQUENCE [LARGE SCALE GENOMIC DNA]</scope>
    <source>
        <strain evidence="2 3">CECT 3313</strain>
    </source>
</reference>
<comment type="caution">
    <text evidence="2">The sequence shown here is derived from an EMBL/GenBank/DDBJ whole genome shotgun (WGS) entry which is preliminary data.</text>
</comment>
<dbReference type="SUPFAM" id="SSF103481">
    <property type="entry name" value="Multidrug resistance efflux transporter EmrE"/>
    <property type="match status" value="1"/>
</dbReference>
<keyword evidence="3" id="KW-1185">Reference proteome</keyword>
<evidence type="ECO:0008006" key="4">
    <source>
        <dbReference type="Google" id="ProtNLM"/>
    </source>
</evidence>
<feature type="region of interest" description="Disordered" evidence="1">
    <location>
        <begin position="128"/>
        <end position="160"/>
    </location>
</feature>
<gene>
    <name evidence="2" type="ORF">FHS34_003540</name>
</gene>